<feature type="compositionally biased region" description="Low complexity" evidence="1">
    <location>
        <begin position="72"/>
        <end position="81"/>
    </location>
</feature>
<proteinExistence type="predicted"/>
<feature type="region of interest" description="Disordered" evidence="1">
    <location>
        <begin position="52"/>
        <end position="82"/>
    </location>
</feature>
<dbReference type="Proteomes" id="UP001608902">
    <property type="component" value="Unassembled WGS sequence"/>
</dbReference>
<sequence>MQIMMRRSMAKKKLRSLPSGDLESRCFKIVPVDSRCKRGRWACWDYYDNEEPKRSKETLENRPSINVHKSQDSSTATSDTSRGALKCSSVTFAIESSDEKSDMENDPPEKSVSFCAQ</sequence>
<accession>A0ABD6F4W1</accession>
<dbReference type="EMBL" id="JBGFUD010023726">
    <property type="protein sequence ID" value="MFH4984930.1"/>
    <property type="molecule type" value="Genomic_DNA"/>
</dbReference>
<name>A0ABD6F4W1_9BILA</name>
<comment type="caution">
    <text evidence="2">The sequence shown here is derived from an EMBL/GenBank/DDBJ whole genome shotgun (WGS) entry which is preliminary data.</text>
</comment>
<keyword evidence="3" id="KW-1185">Reference proteome</keyword>
<organism evidence="2 3">
    <name type="scientific">Gnathostoma spinigerum</name>
    <dbReference type="NCBI Taxonomy" id="75299"/>
    <lineage>
        <taxon>Eukaryota</taxon>
        <taxon>Metazoa</taxon>
        <taxon>Ecdysozoa</taxon>
        <taxon>Nematoda</taxon>
        <taxon>Chromadorea</taxon>
        <taxon>Rhabditida</taxon>
        <taxon>Spirurina</taxon>
        <taxon>Gnathostomatomorpha</taxon>
        <taxon>Gnathostomatoidea</taxon>
        <taxon>Gnathostomatidae</taxon>
        <taxon>Gnathostoma</taxon>
    </lineage>
</organism>
<feature type="compositionally biased region" description="Basic and acidic residues" evidence="1">
    <location>
        <begin position="97"/>
        <end position="109"/>
    </location>
</feature>
<gene>
    <name evidence="2" type="ORF">AB6A40_011639</name>
</gene>
<protein>
    <submittedName>
        <fullName evidence="2">Uncharacterized protein</fullName>
    </submittedName>
</protein>
<evidence type="ECO:0000313" key="3">
    <source>
        <dbReference type="Proteomes" id="UP001608902"/>
    </source>
</evidence>
<evidence type="ECO:0000256" key="1">
    <source>
        <dbReference type="SAM" id="MobiDB-lite"/>
    </source>
</evidence>
<reference evidence="2 3" key="1">
    <citation type="submission" date="2024-08" db="EMBL/GenBank/DDBJ databases">
        <title>Gnathostoma spinigerum genome.</title>
        <authorList>
            <person name="Gonzalez-Bertolin B."/>
            <person name="Monzon S."/>
            <person name="Zaballos A."/>
            <person name="Jimenez P."/>
            <person name="Dekumyoy P."/>
            <person name="Varona S."/>
            <person name="Cuesta I."/>
            <person name="Sumanam S."/>
            <person name="Adisakwattana P."/>
            <person name="Gasser R.B."/>
            <person name="Hernandez-Gonzalez A."/>
            <person name="Young N.D."/>
            <person name="Perteguer M.J."/>
        </authorList>
    </citation>
    <scope>NUCLEOTIDE SEQUENCE [LARGE SCALE GENOMIC DNA]</scope>
    <source>
        <strain evidence="2">AL3</strain>
        <tissue evidence="2">Liver</tissue>
    </source>
</reference>
<feature type="region of interest" description="Disordered" evidence="1">
    <location>
        <begin position="96"/>
        <end position="117"/>
    </location>
</feature>
<evidence type="ECO:0000313" key="2">
    <source>
        <dbReference type="EMBL" id="MFH4984930.1"/>
    </source>
</evidence>
<dbReference type="AlphaFoldDB" id="A0ABD6F4W1"/>